<feature type="domain" description="Helicase C-terminal" evidence="13">
    <location>
        <begin position="228"/>
        <end position="376"/>
    </location>
</feature>
<dbReference type="FunFam" id="3.40.50.300:FF:000108">
    <property type="entry name" value="ATP-dependent RNA helicase RhlE"/>
    <property type="match status" value="1"/>
</dbReference>
<evidence type="ECO:0000256" key="5">
    <source>
        <dbReference type="ARBA" id="ARBA00022806"/>
    </source>
</evidence>
<dbReference type="InterPro" id="IPR000629">
    <property type="entry name" value="RNA-helicase_DEAD-box_CS"/>
</dbReference>
<keyword evidence="3 10" id="KW-0547">Nucleotide-binding</keyword>
<evidence type="ECO:0000256" key="10">
    <source>
        <dbReference type="RuleBase" id="RU000492"/>
    </source>
</evidence>
<evidence type="ECO:0000256" key="6">
    <source>
        <dbReference type="ARBA" id="ARBA00022840"/>
    </source>
</evidence>
<feature type="compositionally biased region" description="Polar residues" evidence="11">
    <location>
        <begin position="400"/>
        <end position="412"/>
    </location>
</feature>
<evidence type="ECO:0000256" key="2">
    <source>
        <dbReference type="ARBA" id="ARBA00022490"/>
    </source>
</evidence>
<organism evidence="15 16">
    <name type="scientific">bacterium (Candidatus Blackallbacteria) CG17_big_fil_post_rev_8_21_14_2_50_48_46</name>
    <dbReference type="NCBI Taxonomy" id="2014261"/>
    <lineage>
        <taxon>Bacteria</taxon>
        <taxon>Candidatus Blackallbacteria</taxon>
    </lineage>
</organism>
<evidence type="ECO:0000256" key="3">
    <source>
        <dbReference type="ARBA" id="ARBA00022741"/>
    </source>
</evidence>
<evidence type="ECO:0000256" key="1">
    <source>
        <dbReference type="ARBA" id="ARBA00012552"/>
    </source>
</evidence>
<keyword evidence="6 10" id="KW-0067">ATP-binding</keyword>
<evidence type="ECO:0000259" key="14">
    <source>
        <dbReference type="PROSITE" id="PS51195"/>
    </source>
</evidence>
<evidence type="ECO:0000313" key="16">
    <source>
        <dbReference type="Proteomes" id="UP000231019"/>
    </source>
</evidence>
<accession>A0A2M7G825</accession>
<feature type="compositionally biased region" description="Basic and acidic residues" evidence="11">
    <location>
        <begin position="388"/>
        <end position="399"/>
    </location>
</feature>
<dbReference type="GO" id="GO:0003676">
    <property type="term" value="F:nucleic acid binding"/>
    <property type="evidence" value="ECO:0007669"/>
    <property type="project" value="InterPro"/>
</dbReference>
<dbReference type="Proteomes" id="UP000231019">
    <property type="component" value="Unassembled WGS sequence"/>
</dbReference>
<feature type="compositionally biased region" description="Basic residues" evidence="11">
    <location>
        <begin position="528"/>
        <end position="541"/>
    </location>
</feature>
<feature type="region of interest" description="Disordered" evidence="11">
    <location>
        <begin position="371"/>
        <end position="702"/>
    </location>
</feature>
<dbReference type="InterPro" id="IPR011545">
    <property type="entry name" value="DEAD/DEAH_box_helicase_dom"/>
</dbReference>
<dbReference type="InterPro" id="IPR014014">
    <property type="entry name" value="RNA_helicase_DEAD_Q_motif"/>
</dbReference>
<evidence type="ECO:0000259" key="13">
    <source>
        <dbReference type="PROSITE" id="PS51194"/>
    </source>
</evidence>
<feature type="compositionally biased region" description="Polar residues" evidence="11">
    <location>
        <begin position="510"/>
        <end position="523"/>
    </location>
</feature>
<dbReference type="GO" id="GO:0005524">
    <property type="term" value="F:ATP binding"/>
    <property type="evidence" value="ECO:0007669"/>
    <property type="project" value="UniProtKB-KW"/>
</dbReference>
<dbReference type="PANTHER" id="PTHR47959">
    <property type="entry name" value="ATP-DEPENDENT RNA HELICASE RHLE-RELATED"/>
    <property type="match status" value="1"/>
</dbReference>
<feature type="short sequence motif" description="Q motif" evidence="9">
    <location>
        <begin position="1"/>
        <end position="29"/>
    </location>
</feature>
<evidence type="ECO:0000256" key="11">
    <source>
        <dbReference type="SAM" id="MobiDB-lite"/>
    </source>
</evidence>
<dbReference type="AlphaFoldDB" id="A0A2M7G825"/>
<evidence type="ECO:0000256" key="8">
    <source>
        <dbReference type="ARBA" id="ARBA00047984"/>
    </source>
</evidence>
<dbReference type="InterPro" id="IPR014001">
    <property type="entry name" value="Helicase_ATP-bd"/>
</dbReference>
<dbReference type="Gene3D" id="3.40.50.300">
    <property type="entry name" value="P-loop containing nucleotide triphosphate hydrolases"/>
    <property type="match status" value="2"/>
</dbReference>
<name>A0A2M7G825_9BACT</name>
<protein>
    <recommendedName>
        <fullName evidence="1">RNA helicase</fullName>
        <ecNumber evidence="1">3.6.4.13</ecNumber>
    </recommendedName>
</protein>
<sequence>MKFSDFDLHPPLLQALDEMGYTGPTPIQEKTIPTLLEGRDVIGCAQTGTGKTAAFALPVLQKIKPGASAHPQALIITPTRELAEQIFQAIQDYTRFMPVRCVAVYGGVPSRTQESALKKGVDIVVATPGRLLDLLQKPSLRLYDVRFLILDEADRMLDMGFIPDVENIVSYVPRTRQTLLFSATMPPEIEKLARRVTRTQSAEMIVIGERSSSADTVTQWICKVGDREKERLLISLLKQPEMTSTIVFTRTKLGCAELSRRLEQAGISAMAIHSNLSQVQRQNALERFKRGECEILVATDIAARGLDIEHISHVVNFDTPTHPEDYVHRVGRTGRALAKGEAYTFVSPAEIRHLKNIEKLINRTLPEWSDQRETPKLETEKTVSQGSERGKTTHKKSAETKPSQKAQETRSVSPKKERPLKNTGKAKSQRSTVEEGAALQEKKNSTAARSKKQVPQAEPETPKLIEAGKAPARQLKAGKDPEAQKKLKPGPARDTHKKLHPGSEPKLLLETSSEPALLPSTQIPKPASAKKSRNAQHLRKPVKAELSVVDQVKHKENLAEKARPTKRTPEPSDFREPSPSVKSEREVEQNVSTQTLGPAAQELNRRRQASERAQKRTSVSRLTAHTQASASTAEPRSAYGESKHLSPQVSELSRQTVRQEKAPVANPQKDSYAARMAKQSPHSSHAPRFFRSEEDVDWLDEE</sequence>
<comment type="catalytic activity">
    <reaction evidence="8">
        <text>ATP + H2O = ADP + phosphate + H(+)</text>
        <dbReference type="Rhea" id="RHEA:13065"/>
        <dbReference type="ChEBI" id="CHEBI:15377"/>
        <dbReference type="ChEBI" id="CHEBI:15378"/>
        <dbReference type="ChEBI" id="CHEBI:30616"/>
        <dbReference type="ChEBI" id="CHEBI:43474"/>
        <dbReference type="ChEBI" id="CHEBI:456216"/>
        <dbReference type="EC" id="3.6.4.13"/>
    </reaction>
</comment>
<dbReference type="InterPro" id="IPR027417">
    <property type="entry name" value="P-loop_NTPase"/>
</dbReference>
<feature type="domain" description="Helicase ATP-binding" evidence="12">
    <location>
        <begin position="32"/>
        <end position="203"/>
    </location>
</feature>
<keyword evidence="5 10" id="KW-0347">Helicase</keyword>
<dbReference type="SUPFAM" id="SSF52540">
    <property type="entry name" value="P-loop containing nucleoside triphosphate hydrolases"/>
    <property type="match status" value="1"/>
</dbReference>
<dbReference type="InterPro" id="IPR044742">
    <property type="entry name" value="DEAD/DEAH_RhlB"/>
</dbReference>
<evidence type="ECO:0000256" key="4">
    <source>
        <dbReference type="ARBA" id="ARBA00022801"/>
    </source>
</evidence>
<proteinExistence type="inferred from homology"/>
<dbReference type="PROSITE" id="PS51195">
    <property type="entry name" value="Q_MOTIF"/>
    <property type="match status" value="1"/>
</dbReference>
<dbReference type="EC" id="3.6.4.13" evidence="1"/>
<feature type="compositionally biased region" description="Polar residues" evidence="11">
    <location>
        <begin position="645"/>
        <end position="656"/>
    </location>
</feature>
<evidence type="ECO:0000256" key="7">
    <source>
        <dbReference type="ARBA" id="ARBA00038437"/>
    </source>
</evidence>
<evidence type="ECO:0000259" key="12">
    <source>
        <dbReference type="PROSITE" id="PS51192"/>
    </source>
</evidence>
<evidence type="ECO:0000313" key="15">
    <source>
        <dbReference type="EMBL" id="PIW18224.1"/>
    </source>
</evidence>
<dbReference type="InterPro" id="IPR001650">
    <property type="entry name" value="Helicase_C-like"/>
</dbReference>
<dbReference type="GO" id="GO:0003724">
    <property type="term" value="F:RNA helicase activity"/>
    <property type="evidence" value="ECO:0007669"/>
    <property type="project" value="UniProtKB-EC"/>
</dbReference>
<feature type="compositionally biased region" description="Basic and acidic residues" evidence="11">
    <location>
        <begin position="371"/>
        <end position="381"/>
    </location>
</feature>
<dbReference type="PROSITE" id="PS51192">
    <property type="entry name" value="HELICASE_ATP_BIND_1"/>
    <property type="match status" value="1"/>
</dbReference>
<dbReference type="EMBL" id="PFFQ01000013">
    <property type="protein sequence ID" value="PIW18224.1"/>
    <property type="molecule type" value="Genomic_DNA"/>
</dbReference>
<dbReference type="GO" id="GO:0005829">
    <property type="term" value="C:cytosol"/>
    <property type="evidence" value="ECO:0007669"/>
    <property type="project" value="TreeGrafter"/>
</dbReference>
<dbReference type="CDD" id="cd00268">
    <property type="entry name" value="DEADc"/>
    <property type="match status" value="1"/>
</dbReference>
<dbReference type="SMART" id="SM00490">
    <property type="entry name" value="HELICc"/>
    <property type="match status" value="1"/>
</dbReference>
<dbReference type="Pfam" id="PF00270">
    <property type="entry name" value="DEAD"/>
    <property type="match status" value="1"/>
</dbReference>
<dbReference type="PROSITE" id="PS51194">
    <property type="entry name" value="HELICASE_CTER"/>
    <property type="match status" value="1"/>
</dbReference>
<feature type="compositionally biased region" description="Basic and acidic residues" evidence="11">
    <location>
        <begin position="551"/>
        <end position="588"/>
    </location>
</feature>
<dbReference type="Pfam" id="PF00271">
    <property type="entry name" value="Helicase_C"/>
    <property type="match status" value="1"/>
</dbReference>
<evidence type="ECO:0000256" key="9">
    <source>
        <dbReference type="PROSITE-ProRule" id="PRU00552"/>
    </source>
</evidence>
<keyword evidence="2" id="KW-0963">Cytoplasm</keyword>
<gene>
    <name evidence="15" type="ORF">COW36_05505</name>
</gene>
<feature type="domain" description="DEAD-box RNA helicase Q" evidence="14">
    <location>
        <begin position="1"/>
        <end position="29"/>
    </location>
</feature>
<dbReference type="SMART" id="SM00487">
    <property type="entry name" value="DEXDc"/>
    <property type="match status" value="1"/>
</dbReference>
<feature type="compositionally biased region" description="Basic and acidic residues" evidence="11">
    <location>
        <begin position="603"/>
        <end position="614"/>
    </location>
</feature>
<dbReference type="GO" id="GO:0016787">
    <property type="term" value="F:hydrolase activity"/>
    <property type="evidence" value="ECO:0007669"/>
    <property type="project" value="UniProtKB-KW"/>
</dbReference>
<reference evidence="15 16" key="1">
    <citation type="submission" date="2017-09" db="EMBL/GenBank/DDBJ databases">
        <title>Depth-based differentiation of microbial function through sediment-hosted aquifers and enrichment of novel symbionts in the deep terrestrial subsurface.</title>
        <authorList>
            <person name="Probst A.J."/>
            <person name="Ladd B."/>
            <person name="Jarett J.K."/>
            <person name="Geller-Mcgrath D.E."/>
            <person name="Sieber C.M."/>
            <person name="Emerson J.B."/>
            <person name="Anantharaman K."/>
            <person name="Thomas B.C."/>
            <person name="Malmstrom R."/>
            <person name="Stieglmeier M."/>
            <person name="Klingl A."/>
            <person name="Woyke T."/>
            <person name="Ryan C.M."/>
            <person name="Banfield J.F."/>
        </authorList>
    </citation>
    <scope>NUCLEOTIDE SEQUENCE [LARGE SCALE GENOMIC DNA]</scope>
    <source>
        <strain evidence="15">CG17_big_fil_post_rev_8_21_14_2_50_48_46</strain>
    </source>
</reference>
<comment type="similarity">
    <text evidence="7 10">Belongs to the DEAD box helicase family.</text>
</comment>
<keyword evidence="4 10" id="KW-0378">Hydrolase</keyword>
<dbReference type="PANTHER" id="PTHR47959:SF13">
    <property type="entry name" value="ATP-DEPENDENT RNA HELICASE RHLE"/>
    <property type="match status" value="1"/>
</dbReference>
<dbReference type="CDD" id="cd18787">
    <property type="entry name" value="SF2_C_DEAD"/>
    <property type="match status" value="1"/>
</dbReference>
<dbReference type="InterPro" id="IPR050079">
    <property type="entry name" value="DEAD_box_RNA_helicase"/>
</dbReference>
<feature type="compositionally biased region" description="Polar residues" evidence="11">
    <location>
        <begin position="616"/>
        <end position="634"/>
    </location>
</feature>
<dbReference type="PROSITE" id="PS00039">
    <property type="entry name" value="DEAD_ATP_HELICASE"/>
    <property type="match status" value="1"/>
</dbReference>
<comment type="caution">
    <text evidence="15">The sequence shown here is derived from an EMBL/GenBank/DDBJ whole genome shotgun (WGS) entry which is preliminary data.</text>
</comment>